<evidence type="ECO:0000259" key="1">
    <source>
        <dbReference type="Pfam" id="PF18921"/>
    </source>
</evidence>
<dbReference type="Proteomes" id="UP001232750">
    <property type="component" value="Unassembled WGS sequence"/>
</dbReference>
<proteinExistence type="predicted"/>
<accession>A0ABT7DPN2</accession>
<protein>
    <recommendedName>
        <fullName evidence="1">Cyanophycin synthase-like N-terminal domain-containing protein</fullName>
    </recommendedName>
</protein>
<sequence>MTPLTIDRLVVQNDRVICEVTLAPTAPRLTTPALAARITHAFPNLPRHACVNDEGDTFGAVITHTTLPHVLEHLVIDLQTRADPHPDAVYVGTTEWLDEFARRARVEVSFTDDLVALRAFRDAAHFLNEAVVRYAS</sequence>
<reference evidence="2 3" key="1">
    <citation type="submission" date="2023-05" db="EMBL/GenBank/DDBJ databases">
        <title>Gordonibacter KGMB12511T sp. nov., isolated from faeces of healthy Korean.</title>
        <authorList>
            <person name="Kim H.S."/>
            <person name="Kim J.-S."/>
            <person name="Suh M.K."/>
            <person name="Eom M.K."/>
            <person name="Do H.E."/>
            <person name="Lee J.-S."/>
        </authorList>
    </citation>
    <scope>NUCLEOTIDE SEQUENCE [LARGE SCALE GENOMIC DNA]</scope>
    <source>
        <strain evidence="2 3">KGMB12511</strain>
    </source>
</reference>
<gene>
    <name evidence="2" type="ORF">QNJ86_11900</name>
</gene>
<comment type="caution">
    <text evidence="2">The sequence shown here is derived from an EMBL/GenBank/DDBJ whole genome shotgun (WGS) entry which is preliminary data.</text>
</comment>
<organism evidence="2 3">
    <name type="scientific">Gordonibacter faecis</name>
    <dbReference type="NCBI Taxonomy" id="3047475"/>
    <lineage>
        <taxon>Bacteria</taxon>
        <taxon>Bacillati</taxon>
        <taxon>Actinomycetota</taxon>
        <taxon>Coriobacteriia</taxon>
        <taxon>Eggerthellales</taxon>
        <taxon>Eggerthellaceae</taxon>
        <taxon>Gordonibacter</taxon>
    </lineage>
</organism>
<dbReference type="EMBL" id="JASJEU010000022">
    <property type="protein sequence ID" value="MDJ1651506.1"/>
    <property type="molecule type" value="Genomic_DNA"/>
</dbReference>
<evidence type="ECO:0000313" key="2">
    <source>
        <dbReference type="EMBL" id="MDJ1651506.1"/>
    </source>
</evidence>
<keyword evidence="3" id="KW-1185">Reference proteome</keyword>
<feature type="domain" description="Cyanophycin synthase-like N-terminal" evidence="1">
    <location>
        <begin position="30"/>
        <end position="128"/>
    </location>
</feature>
<name>A0ABT7DPN2_9ACTN</name>
<dbReference type="InterPro" id="IPR044019">
    <property type="entry name" value="Cyanophycin_syn_N"/>
</dbReference>
<evidence type="ECO:0000313" key="3">
    <source>
        <dbReference type="Proteomes" id="UP001232750"/>
    </source>
</evidence>
<dbReference type="Pfam" id="PF18921">
    <property type="entry name" value="Cyanophycin_syn"/>
    <property type="match status" value="1"/>
</dbReference>
<dbReference type="RefSeq" id="WP_283832849.1">
    <property type="nucleotide sequence ID" value="NZ_JASJEU010000022.1"/>
</dbReference>